<feature type="compositionally biased region" description="Basic and acidic residues" evidence="1">
    <location>
        <begin position="10"/>
        <end position="25"/>
    </location>
</feature>
<organism evidence="2 3">
    <name type="scientific">Prototheca wickerhamii</name>
    <dbReference type="NCBI Taxonomy" id="3111"/>
    <lineage>
        <taxon>Eukaryota</taxon>
        <taxon>Viridiplantae</taxon>
        <taxon>Chlorophyta</taxon>
        <taxon>core chlorophytes</taxon>
        <taxon>Trebouxiophyceae</taxon>
        <taxon>Chlorellales</taxon>
        <taxon>Chlorellaceae</taxon>
        <taxon>Prototheca</taxon>
    </lineage>
</organism>
<comment type="caution">
    <text evidence="2">The sequence shown here is derived from an EMBL/GenBank/DDBJ whole genome shotgun (WGS) entry which is preliminary data.</text>
</comment>
<accession>A0AAD9IG23</accession>
<dbReference type="EMBL" id="JASFZW010000010">
    <property type="protein sequence ID" value="KAK2076479.1"/>
    <property type="molecule type" value="Genomic_DNA"/>
</dbReference>
<dbReference type="Proteomes" id="UP001255856">
    <property type="component" value="Unassembled WGS sequence"/>
</dbReference>
<sequence length="364" mass="40410">MSKRYGSDSNGDRGAAKVSRYDETSRPGSRKGGARGALIMYKESEPLSDLASAFERDGGAEPLEIRVPAHCLTSNNRHVRARQLWGCDVYTQDSDMVAVLMHCGYWSLFLAHPPAAVAEARMLVKTLPSQACYPSVARNNIRSRAWAAPVSGCSFAVERAWLVLRSGQTLDLAPNLDGLPAPAPTFAPAHYERIHTRASGGHARNRAVQEVSIVFNLVHEPWVKYTLGAIADRGLRRHEWTSALMINTTLYLESHSHRFELTRVPSVVEEAAAAETDALPAESQKEPAAPAPEDRYQFSRCAAPEPWQRMKALGVPLPDDHVTVLYPDLTWEELRWAQQGVHIRDRFFQLVRLRFVPNAAPVAS</sequence>
<gene>
    <name evidence="2" type="ORF">QBZ16_001004</name>
</gene>
<feature type="region of interest" description="Disordered" evidence="1">
    <location>
        <begin position="273"/>
        <end position="294"/>
    </location>
</feature>
<feature type="region of interest" description="Disordered" evidence="1">
    <location>
        <begin position="1"/>
        <end position="35"/>
    </location>
</feature>
<dbReference type="SUPFAM" id="SSF69848">
    <property type="entry name" value="LCCL domain"/>
    <property type="match status" value="1"/>
</dbReference>
<proteinExistence type="predicted"/>
<dbReference type="InterPro" id="IPR036609">
    <property type="entry name" value="LCCL_sf"/>
</dbReference>
<dbReference type="Gene3D" id="2.170.130.20">
    <property type="entry name" value="LCCL-like domain"/>
    <property type="match status" value="1"/>
</dbReference>
<evidence type="ECO:0000313" key="3">
    <source>
        <dbReference type="Proteomes" id="UP001255856"/>
    </source>
</evidence>
<name>A0AAD9IG23_PROWI</name>
<keyword evidence="3" id="KW-1185">Reference proteome</keyword>
<reference evidence="2" key="1">
    <citation type="submission" date="2021-01" db="EMBL/GenBank/DDBJ databases">
        <authorList>
            <person name="Eckstrom K.M.E."/>
        </authorList>
    </citation>
    <scope>NUCLEOTIDE SEQUENCE</scope>
    <source>
        <strain evidence="2">UVCC 0001</strain>
    </source>
</reference>
<dbReference type="InterPro" id="IPR013951">
    <property type="entry name" value="Rxt3"/>
</dbReference>
<dbReference type="AlphaFoldDB" id="A0AAD9IG23"/>
<protein>
    <submittedName>
        <fullName evidence="2">Uncharacterized protein</fullName>
    </submittedName>
</protein>
<evidence type="ECO:0000313" key="2">
    <source>
        <dbReference type="EMBL" id="KAK2076479.1"/>
    </source>
</evidence>
<feature type="compositionally biased region" description="Low complexity" evidence="1">
    <location>
        <begin position="273"/>
        <end position="282"/>
    </location>
</feature>
<dbReference type="Pfam" id="PF08642">
    <property type="entry name" value="Rxt3"/>
    <property type="match status" value="1"/>
</dbReference>
<evidence type="ECO:0000256" key="1">
    <source>
        <dbReference type="SAM" id="MobiDB-lite"/>
    </source>
</evidence>